<reference evidence="4" key="2">
    <citation type="journal article" date="2019" name="Int. J. Syst. Evol. Microbiol.">
        <title>The Global Catalogue of Microorganisms (GCM) 10K type strain sequencing project: providing services to taxonomists for standard genome sequencing and annotation.</title>
        <authorList>
            <consortium name="The Broad Institute Genomics Platform"/>
            <consortium name="The Broad Institute Genome Sequencing Center for Infectious Disease"/>
            <person name="Wu L."/>
            <person name="Ma J."/>
        </authorList>
    </citation>
    <scope>NUCLEOTIDE SEQUENCE [LARGE SCALE GENOMIC DNA]</scope>
    <source>
        <strain evidence="4">CCM 7480</strain>
    </source>
</reference>
<reference evidence="2" key="3">
    <citation type="submission" date="2024-09" db="EMBL/GenBank/DDBJ databases">
        <authorList>
            <person name="Sun Q."/>
            <person name="Mori K."/>
        </authorList>
    </citation>
    <scope>NUCLEOTIDE SEQUENCE</scope>
    <source>
        <strain evidence="2">CCM 7480</strain>
    </source>
</reference>
<organism evidence="2 4">
    <name type="scientific">Massilia haematophila</name>
    <dbReference type="NCBI Taxonomy" id="457923"/>
    <lineage>
        <taxon>Bacteria</taxon>
        <taxon>Pseudomonadati</taxon>
        <taxon>Pseudomonadota</taxon>
        <taxon>Betaproteobacteria</taxon>
        <taxon>Burkholderiales</taxon>
        <taxon>Oxalobacteraceae</taxon>
        <taxon>Telluria group</taxon>
        <taxon>Massilia</taxon>
    </lineage>
</organism>
<dbReference type="InterPro" id="IPR003489">
    <property type="entry name" value="RHF/RaiA"/>
</dbReference>
<feature type="region of interest" description="Disordered" evidence="1">
    <location>
        <begin position="101"/>
        <end position="125"/>
    </location>
</feature>
<gene>
    <name evidence="2" type="ORF">ACFOPH_00080</name>
    <name evidence="3" type="ORF">ACFOPH_24725</name>
</gene>
<evidence type="ECO:0000313" key="4">
    <source>
        <dbReference type="Proteomes" id="UP001595665"/>
    </source>
</evidence>
<dbReference type="EMBL" id="JBHRVV010000001">
    <property type="protein sequence ID" value="MFC3461418.1"/>
    <property type="molecule type" value="Genomic_DNA"/>
</dbReference>
<name>A0ABV7PBW0_9BURK</name>
<evidence type="ECO:0000256" key="1">
    <source>
        <dbReference type="SAM" id="MobiDB-lite"/>
    </source>
</evidence>
<evidence type="ECO:0000313" key="2">
    <source>
        <dbReference type="EMBL" id="MFC3456650.1"/>
    </source>
</evidence>
<dbReference type="EMBL" id="JBHRVV010000001">
    <property type="protein sequence ID" value="MFC3456650.1"/>
    <property type="molecule type" value="Genomic_DNA"/>
</dbReference>
<proteinExistence type="predicted"/>
<dbReference type="Proteomes" id="UP001595665">
    <property type="component" value="Unassembled WGS sequence"/>
</dbReference>
<dbReference type="Gene3D" id="3.30.160.100">
    <property type="entry name" value="Ribosome hibernation promotion factor-like"/>
    <property type="match status" value="1"/>
</dbReference>
<dbReference type="InterPro" id="IPR036567">
    <property type="entry name" value="RHF-like"/>
</dbReference>
<protein>
    <submittedName>
        <fullName evidence="2">HPF/RaiA family ribosome-associated protein</fullName>
    </submittedName>
</protein>
<accession>A0ABV7PBW0</accession>
<dbReference type="Pfam" id="PF02482">
    <property type="entry name" value="Ribosomal_S30AE"/>
    <property type="match status" value="1"/>
</dbReference>
<dbReference type="SUPFAM" id="SSF69754">
    <property type="entry name" value="Ribosome binding protein Y (YfiA homologue)"/>
    <property type="match status" value="1"/>
</dbReference>
<keyword evidence="4" id="KW-1185">Reference proteome</keyword>
<sequence length="125" mass="13826">MQINVNTDRTIENHQGLDEHVETVLRAAIGRFEDYLTGVEVHLTNENREKHADGGNGCTLEARVRGYQPVVVREHADDLRQSIKNASAKLARALDSTLGRLQDKDRHGHAAPAVDALADKHLTDS</sequence>
<evidence type="ECO:0000313" key="3">
    <source>
        <dbReference type="EMBL" id="MFC3461418.1"/>
    </source>
</evidence>
<reference evidence="2" key="1">
    <citation type="journal article" date="2014" name="Int. J. Syst. Evol. Microbiol.">
        <title>Complete genome of a new Firmicutes species belonging to the dominant human colonic microbiota ('Ruminococcus bicirculans') reveals two chromosomes and a selective capacity to utilize plant glucans.</title>
        <authorList>
            <consortium name="NISC Comparative Sequencing Program"/>
            <person name="Wegmann U."/>
            <person name="Louis P."/>
            <person name="Goesmann A."/>
            <person name="Henrissat B."/>
            <person name="Duncan S.H."/>
            <person name="Flint H.J."/>
        </authorList>
    </citation>
    <scope>NUCLEOTIDE SEQUENCE</scope>
    <source>
        <strain evidence="2">CCM 7480</strain>
    </source>
</reference>
<dbReference type="RefSeq" id="WP_379732720.1">
    <property type="nucleotide sequence ID" value="NZ_JBHRVV010000001.1"/>
</dbReference>
<comment type="caution">
    <text evidence="2">The sequence shown here is derived from an EMBL/GenBank/DDBJ whole genome shotgun (WGS) entry which is preliminary data.</text>
</comment>